<proteinExistence type="predicted"/>
<evidence type="ECO:0000313" key="3">
    <source>
        <dbReference type="Proteomes" id="UP000254603"/>
    </source>
</evidence>
<reference evidence="2 3" key="1">
    <citation type="submission" date="2018-06" db="EMBL/GenBank/DDBJ databases">
        <authorList>
            <consortium name="Pathogen Informatics"/>
            <person name="Doyle S."/>
        </authorList>
    </citation>
    <scope>NUCLEOTIDE SEQUENCE [LARGE SCALE GENOMIC DNA]</scope>
    <source>
        <strain evidence="2 3">NCTC11997</strain>
    </source>
</reference>
<dbReference type="EMBL" id="CP065725">
    <property type="protein sequence ID" value="QPT40922.1"/>
    <property type="molecule type" value="Genomic_DNA"/>
</dbReference>
<dbReference type="RefSeq" id="WP_018573858.1">
    <property type="nucleotide sequence ID" value="NZ_CP065725.1"/>
</dbReference>
<dbReference type="OrthoDB" id="7926522at2"/>
<dbReference type="Proteomes" id="UP000594903">
    <property type="component" value="Chromosome"/>
</dbReference>
<keyword evidence="4" id="KW-1185">Reference proteome</keyword>
<evidence type="ECO:0000313" key="4">
    <source>
        <dbReference type="Proteomes" id="UP000594903"/>
    </source>
</evidence>
<evidence type="ECO:0000313" key="2">
    <source>
        <dbReference type="EMBL" id="SUA53188.1"/>
    </source>
</evidence>
<gene>
    <name evidence="1" type="ORF">I6G29_05025</name>
    <name evidence="2" type="ORF">NCTC11997_01059</name>
</gene>
<protein>
    <submittedName>
        <fullName evidence="2">Uncharacterized protein</fullName>
    </submittedName>
</protein>
<dbReference type="STRING" id="1122619.GCA_000373745_00680"/>
<organism evidence="2 3">
    <name type="scientific">Oligella ureolytica</name>
    <dbReference type="NCBI Taxonomy" id="90244"/>
    <lineage>
        <taxon>Bacteria</taxon>
        <taxon>Pseudomonadati</taxon>
        <taxon>Pseudomonadota</taxon>
        <taxon>Betaproteobacteria</taxon>
        <taxon>Burkholderiales</taxon>
        <taxon>Alcaligenaceae</taxon>
        <taxon>Oligella</taxon>
    </lineage>
</organism>
<reference evidence="1 4" key="2">
    <citation type="submission" date="2020-12" db="EMBL/GenBank/DDBJ databases">
        <title>FDA dAtabase for Regulatory Grade micrObial Sequences (FDA-ARGOS): Supporting development and validation of Infectious Disease Dx tests.</title>
        <authorList>
            <person name="Sproer C."/>
            <person name="Gronow S."/>
            <person name="Severitt S."/>
            <person name="Schroder I."/>
            <person name="Tallon L."/>
            <person name="Sadzewicz L."/>
            <person name="Zhao X."/>
            <person name="Boylan J."/>
            <person name="Ott S."/>
            <person name="Bowen H."/>
            <person name="Vavikolanu K."/>
            <person name="Mehta A."/>
            <person name="Aluvathingal J."/>
            <person name="Nadendla S."/>
            <person name="Lowell S."/>
            <person name="Myers T."/>
            <person name="Yan Y."/>
            <person name="Sichtig H."/>
        </authorList>
    </citation>
    <scope>NUCLEOTIDE SEQUENCE [LARGE SCALE GENOMIC DNA]</scope>
    <source>
        <strain evidence="1 4">FDAARGOS_872</strain>
    </source>
</reference>
<dbReference type="Proteomes" id="UP000254603">
    <property type="component" value="Unassembled WGS sequence"/>
</dbReference>
<sequence>MGLIKELNQEYQSKFISIREAFEAIKEVFPTTTEAEIAQLLIRVENDSVPHKAMLNGLTNEIISIEPFSDESLEYKHLLEVIISRNLPLEELENLDSSYYRFEEYPMEDPLWFDTRDLDNLGWYREGFNEALKKNGLDIEAIQQQKSKEPPAWFKPKHLMPYLSLNEAAFTIAFCEEFPNHREFSRDALDSRFLCDIGEYAYRELLRQAVDQGRISLSPKHGSRTDPESQWQLDVLDIRQYCHESGLNWPIPWEEPALIINDPDELIDWPLPIEQIPAWLKPYMARAYLSLEEASDIITRCDFYDDEEDRDGFYRAFSAYKEMLRRNVMEGLIRLSPNAGNVTDYEEYWQLDVNDIGKLCSTINILWPISYVKNEANTNSNQTVVNDPEFNARLEELKAANEALKAENEALKKQLSGYCIVPINSEYFPLEAKVGLKLWNTVTENGKQDVIKKSPKQALEAELERMTENDSDTRSLTKSAKERILTVFNWRQGGGNPRLGV</sequence>
<dbReference type="AlphaFoldDB" id="A0A378XDE8"/>
<name>A0A378XDE8_9BURK</name>
<evidence type="ECO:0000313" key="1">
    <source>
        <dbReference type="EMBL" id="QPT40922.1"/>
    </source>
</evidence>
<accession>A0A378XDE8</accession>
<dbReference type="EMBL" id="UGSB01000001">
    <property type="protein sequence ID" value="SUA53188.1"/>
    <property type="molecule type" value="Genomic_DNA"/>
</dbReference>